<evidence type="ECO:0000313" key="3">
    <source>
        <dbReference type="Proteomes" id="UP000033632"/>
    </source>
</evidence>
<protein>
    <recommendedName>
        <fullName evidence="1">Xaa-Pro dipeptidyl-peptidase-like domain-containing protein</fullName>
    </recommendedName>
</protein>
<dbReference type="SUPFAM" id="SSF53474">
    <property type="entry name" value="alpha/beta-Hydrolases"/>
    <property type="match status" value="1"/>
</dbReference>
<dbReference type="InterPro" id="IPR029058">
    <property type="entry name" value="AB_hydrolase_fold"/>
</dbReference>
<gene>
    <name evidence="2" type="ORF">VE25_02120</name>
</gene>
<dbReference type="Proteomes" id="UP000033632">
    <property type="component" value="Unassembled WGS sequence"/>
</dbReference>
<proteinExistence type="predicted"/>
<dbReference type="AlphaFoldDB" id="A0A0F5FXV4"/>
<comment type="caution">
    <text evidence="2">The sequence shown here is derived from an EMBL/GenBank/DDBJ whole genome shotgun (WGS) entry which is preliminary data.</text>
</comment>
<dbReference type="PANTHER" id="PTHR47381">
    <property type="entry name" value="ALPHA/BETA-HYDROLASES SUPERFAMILY PROTEIN"/>
    <property type="match status" value="1"/>
</dbReference>
<feature type="domain" description="Xaa-Pro dipeptidyl-peptidase-like" evidence="1">
    <location>
        <begin position="43"/>
        <end position="205"/>
    </location>
</feature>
<organism evidence="2 3">
    <name type="scientific">Devosia geojensis</name>
    <dbReference type="NCBI Taxonomy" id="443610"/>
    <lineage>
        <taxon>Bacteria</taxon>
        <taxon>Pseudomonadati</taxon>
        <taxon>Pseudomonadota</taxon>
        <taxon>Alphaproteobacteria</taxon>
        <taxon>Hyphomicrobiales</taxon>
        <taxon>Devosiaceae</taxon>
        <taxon>Devosia</taxon>
    </lineage>
</organism>
<dbReference type="PANTHER" id="PTHR47381:SF3">
    <property type="entry name" value="ALPHA_BETA-HYDROLASES SUPERFAMILY PROTEIN"/>
    <property type="match status" value="1"/>
</dbReference>
<name>A0A0F5FXV4_9HYPH</name>
<dbReference type="PATRIC" id="fig|443610.3.peg.2897"/>
<sequence length="300" mass="31763">MSELRERFRQLVGFAPVEMTLADARASEMDGVVREDLAFHLPDGTPVRGILMRPAGQGPYPAILYAHAHGGRYDIGASELIEGRPEIPDPAGLTFARAGYVVLAIDMPTFGERSTITESAAVKAALWYGRTIFGQMLCEQAGALSWLAARPDVDAARIGVTGMSMGATLTYFLAALDARPAAIAHLCCYADFATLVALGAHDRHGHYLTVPGLLSAMSTGAIAGLVAPRPQLVLVGTDDPLAPPESVARAEADTVPAYTAAGAAENFRIMREEGVGHRETPAMRAAVLAFFARHLKGEAP</sequence>
<keyword evidence="3" id="KW-1185">Reference proteome</keyword>
<dbReference type="RefSeq" id="WP_046106936.1">
    <property type="nucleotide sequence ID" value="NZ_JZEX01000032.1"/>
</dbReference>
<accession>A0A0F5FXV4</accession>
<dbReference type="OrthoDB" id="217645at2"/>
<evidence type="ECO:0000259" key="1">
    <source>
        <dbReference type="Pfam" id="PF02129"/>
    </source>
</evidence>
<dbReference type="InterPro" id="IPR000383">
    <property type="entry name" value="Xaa-Pro-like_dom"/>
</dbReference>
<dbReference type="EMBL" id="JZEX01000032">
    <property type="protein sequence ID" value="KKB13405.1"/>
    <property type="molecule type" value="Genomic_DNA"/>
</dbReference>
<dbReference type="Gene3D" id="3.40.50.1820">
    <property type="entry name" value="alpha/beta hydrolase"/>
    <property type="match status" value="1"/>
</dbReference>
<evidence type="ECO:0000313" key="2">
    <source>
        <dbReference type="EMBL" id="KKB13405.1"/>
    </source>
</evidence>
<dbReference type="GO" id="GO:0016787">
    <property type="term" value="F:hydrolase activity"/>
    <property type="evidence" value="ECO:0007669"/>
    <property type="project" value="InterPro"/>
</dbReference>
<dbReference type="Pfam" id="PF02129">
    <property type="entry name" value="Peptidase_S15"/>
    <property type="match status" value="1"/>
</dbReference>
<dbReference type="STRING" id="443610.VE25_02120"/>
<reference evidence="2 3" key="1">
    <citation type="submission" date="2015-03" db="EMBL/GenBank/DDBJ databases">
        <authorList>
            <person name="Hassan Y.I."/>
            <person name="Lepp D."/>
            <person name="Li X.-Z."/>
            <person name="Zhou T."/>
        </authorList>
    </citation>
    <scope>NUCLEOTIDE SEQUENCE [LARGE SCALE GENOMIC DNA]</scope>
    <source>
        <strain evidence="2 3">BD-c194</strain>
    </source>
</reference>